<dbReference type="RefSeq" id="WP_394510481.1">
    <property type="nucleotide sequence ID" value="NZ_JBIGHX010000002.1"/>
</dbReference>
<gene>
    <name evidence="2" type="ORF">ACG04Q_07000</name>
</gene>
<dbReference type="EMBL" id="JBIGHX010000002">
    <property type="protein sequence ID" value="MFG6461318.1"/>
    <property type="molecule type" value="Genomic_DNA"/>
</dbReference>
<evidence type="ECO:0000313" key="3">
    <source>
        <dbReference type="Proteomes" id="UP001606302"/>
    </source>
</evidence>
<accession>A0ABW7GHA4</accession>
<comment type="caution">
    <text evidence="2">The sequence shown here is derived from an EMBL/GenBank/DDBJ whole genome shotgun (WGS) entry which is preliminary data.</text>
</comment>
<keyword evidence="3" id="KW-1185">Reference proteome</keyword>
<dbReference type="InterPro" id="IPR021257">
    <property type="entry name" value="DUF2809"/>
</dbReference>
<dbReference type="Proteomes" id="UP001606302">
    <property type="component" value="Unassembled WGS sequence"/>
</dbReference>
<proteinExistence type="predicted"/>
<dbReference type="Pfam" id="PF10990">
    <property type="entry name" value="DUF2809"/>
    <property type="match status" value="1"/>
</dbReference>
<protein>
    <submittedName>
        <fullName evidence="2">DUF2809 domain-containing protein</fullName>
    </submittedName>
</protein>
<name>A0ABW7GHA4_9BURK</name>
<sequence length="149" mass="15730">MHRSRPLHAVLILAVIAAGLASRAFPWLLPEVLGKYPGDALWALMVLLLWGGARPAWPVGRVAAAALATSFAVEFSQLYQADWINAVRHTTPGHLVLGSTFHAPDLLAYTVGVALGAVLDALLLRVSPWCRAPASPRASGADAGARRPA</sequence>
<evidence type="ECO:0000256" key="1">
    <source>
        <dbReference type="SAM" id="Phobius"/>
    </source>
</evidence>
<keyword evidence="1" id="KW-1133">Transmembrane helix</keyword>
<feature type="transmembrane region" description="Helical" evidence="1">
    <location>
        <begin position="106"/>
        <end position="124"/>
    </location>
</feature>
<organism evidence="2 3">
    <name type="scientific">Pelomonas lactea</name>
    <dbReference type="NCBI Taxonomy" id="3299030"/>
    <lineage>
        <taxon>Bacteria</taxon>
        <taxon>Pseudomonadati</taxon>
        <taxon>Pseudomonadota</taxon>
        <taxon>Betaproteobacteria</taxon>
        <taxon>Burkholderiales</taxon>
        <taxon>Sphaerotilaceae</taxon>
        <taxon>Roseateles</taxon>
    </lineage>
</organism>
<keyword evidence="1" id="KW-0472">Membrane</keyword>
<keyword evidence="1" id="KW-0812">Transmembrane</keyword>
<evidence type="ECO:0000313" key="2">
    <source>
        <dbReference type="EMBL" id="MFG6461318.1"/>
    </source>
</evidence>
<reference evidence="2 3" key="1">
    <citation type="submission" date="2024-08" db="EMBL/GenBank/DDBJ databases">
        <authorList>
            <person name="Lu H."/>
        </authorList>
    </citation>
    <scope>NUCLEOTIDE SEQUENCE [LARGE SCALE GENOMIC DNA]</scope>
    <source>
        <strain evidence="2 3">DXS20W</strain>
    </source>
</reference>